<proteinExistence type="predicted"/>
<sequence>MGKRFLISAIAVLTLSTAASAAGQYDLKDNMLKLNTYMKTMQAGFIEGDKQKALHAAEALGVESEKLLGNEEMMRNKLPKDKAHKARIASTSAHLIADNVEIIKTSMDNVRRDTAQNAYLDIQRACMRCHNLVRDW</sequence>
<feature type="signal peptide" evidence="1">
    <location>
        <begin position="1"/>
        <end position="21"/>
    </location>
</feature>
<dbReference type="HOGENOM" id="CLU_1874377_0_0_7"/>
<accession>E4U311</accession>
<protein>
    <recommendedName>
        <fullName evidence="4">Cytochrome C</fullName>
    </recommendedName>
</protein>
<feature type="chain" id="PRO_5003190355" description="Cytochrome C" evidence="1">
    <location>
        <begin position="22"/>
        <end position="136"/>
    </location>
</feature>
<dbReference type="EMBL" id="CP002355">
    <property type="protein sequence ID" value="ADR33681.1"/>
    <property type="molecule type" value="Genomic_DNA"/>
</dbReference>
<dbReference type="RefSeq" id="WP_013459878.1">
    <property type="nucleotide sequence ID" value="NC_014762.1"/>
</dbReference>
<name>E4U311_SULKY</name>
<evidence type="ECO:0000313" key="3">
    <source>
        <dbReference type="Proteomes" id="UP000008721"/>
    </source>
</evidence>
<evidence type="ECO:0000313" key="2">
    <source>
        <dbReference type="EMBL" id="ADR33681.1"/>
    </source>
</evidence>
<dbReference type="Proteomes" id="UP000008721">
    <property type="component" value="Chromosome"/>
</dbReference>
<evidence type="ECO:0000256" key="1">
    <source>
        <dbReference type="SAM" id="SignalP"/>
    </source>
</evidence>
<gene>
    <name evidence="2" type="ordered locus">Sulku_1018</name>
</gene>
<evidence type="ECO:0008006" key="4">
    <source>
        <dbReference type="Google" id="ProtNLM"/>
    </source>
</evidence>
<dbReference type="OrthoDB" id="5334168at2"/>
<dbReference type="AlphaFoldDB" id="E4U311"/>
<keyword evidence="3" id="KW-1185">Reference proteome</keyword>
<dbReference type="eggNOG" id="ENOG5031AJC">
    <property type="taxonomic scope" value="Bacteria"/>
</dbReference>
<keyword evidence="1" id="KW-0732">Signal</keyword>
<dbReference type="KEGG" id="sku:Sulku_1018"/>
<reference evidence="2 3" key="1">
    <citation type="journal article" date="2012" name="Stand. Genomic Sci.">
        <title>Complete genome sequence of the sulfur compounds oxidizing chemolithoautotroph Sulfuricurvum kujiense type strain (YK-1(T)).</title>
        <authorList>
            <person name="Han C."/>
            <person name="Kotsyurbenko O."/>
            <person name="Chertkov O."/>
            <person name="Held B."/>
            <person name="Lapidus A."/>
            <person name="Nolan M."/>
            <person name="Lucas S."/>
            <person name="Hammon N."/>
            <person name="Deshpande S."/>
            <person name="Cheng J.F."/>
            <person name="Tapia R."/>
            <person name="Goodwin L.A."/>
            <person name="Pitluck S."/>
            <person name="Liolios K."/>
            <person name="Pagani I."/>
            <person name="Ivanova N."/>
            <person name="Mavromatis K."/>
            <person name="Mikhailova N."/>
            <person name="Pati A."/>
            <person name="Chen A."/>
            <person name="Palaniappan K."/>
            <person name="Land M."/>
            <person name="Hauser L."/>
            <person name="Chang Y.J."/>
            <person name="Jeffries C.D."/>
            <person name="Brambilla E.M."/>
            <person name="Rohde M."/>
            <person name="Spring S."/>
            <person name="Sikorski J."/>
            <person name="Goker M."/>
            <person name="Woyke T."/>
            <person name="Bristow J."/>
            <person name="Eisen J.A."/>
            <person name="Markowitz V."/>
            <person name="Hugenholtz P."/>
            <person name="Kyrpides N.C."/>
            <person name="Klenk H.P."/>
            <person name="Detter J.C."/>
        </authorList>
    </citation>
    <scope>NUCLEOTIDE SEQUENCE [LARGE SCALE GENOMIC DNA]</scope>
    <source>
        <strain evidence="3">ATCC BAA-921 / DSM 16994 / JCM 11577 / YK-1</strain>
    </source>
</reference>
<organism evidence="2 3">
    <name type="scientific">Sulfuricurvum kujiense (strain ATCC BAA-921 / DSM 16994 / JCM 11577 / YK-1)</name>
    <dbReference type="NCBI Taxonomy" id="709032"/>
    <lineage>
        <taxon>Bacteria</taxon>
        <taxon>Pseudomonadati</taxon>
        <taxon>Campylobacterota</taxon>
        <taxon>Epsilonproteobacteria</taxon>
        <taxon>Campylobacterales</taxon>
        <taxon>Sulfurimonadaceae</taxon>
        <taxon>Sulfuricurvum</taxon>
    </lineage>
</organism>